<comment type="caution">
    <text evidence="3">The sequence shown here is derived from an EMBL/GenBank/DDBJ whole genome shotgun (WGS) entry which is preliminary data.</text>
</comment>
<dbReference type="SUPFAM" id="SSF56529">
    <property type="entry name" value="FAH"/>
    <property type="match status" value="1"/>
</dbReference>
<dbReference type="Pfam" id="PF01557">
    <property type="entry name" value="FAA_hydrolase"/>
    <property type="match status" value="1"/>
</dbReference>
<gene>
    <name evidence="3" type="ORF">I5803_19940</name>
</gene>
<keyword evidence="4" id="KW-1185">Reference proteome</keyword>
<protein>
    <submittedName>
        <fullName evidence="3">Fumarylacetoacetate hydrolase family protein</fullName>
    </submittedName>
</protein>
<evidence type="ECO:0000259" key="2">
    <source>
        <dbReference type="Pfam" id="PF01557"/>
    </source>
</evidence>
<evidence type="ECO:0000313" key="4">
    <source>
        <dbReference type="Proteomes" id="UP000651050"/>
    </source>
</evidence>
<dbReference type="Proteomes" id="UP000651050">
    <property type="component" value="Unassembled WGS sequence"/>
</dbReference>
<name>A0A931H866_9BURK</name>
<organism evidence="3 4">
    <name type="scientific">Caenimonas aquaedulcis</name>
    <dbReference type="NCBI Taxonomy" id="2793270"/>
    <lineage>
        <taxon>Bacteria</taxon>
        <taxon>Pseudomonadati</taxon>
        <taxon>Pseudomonadota</taxon>
        <taxon>Betaproteobacteria</taxon>
        <taxon>Burkholderiales</taxon>
        <taxon>Comamonadaceae</taxon>
        <taxon>Caenimonas</taxon>
    </lineage>
</organism>
<dbReference type="InterPro" id="IPR036663">
    <property type="entry name" value="Fumarylacetoacetase_C_sf"/>
</dbReference>
<dbReference type="AlphaFoldDB" id="A0A931H866"/>
<dbReference type="GO" id="GO:0005737">
    <property type="term" value="C:cytoplasm"/>
    <property type="evidence" value="ECO:0007669"/>
    <property type="project" value="TreeGrafter"/>
</dbReference>
<dbReference type="GO" id="GO:0016787">
    <property type="term" value="F:hydrolase activity"/>
    <property type="evidence" value="ECO:0007669"/>
    <property type="project" value="UniProtKB-KW"/>
</dbReference>
<sequence>MTPPSAFDPAALGRRLAATHKGSTAVPHAEATPPDRDTAFRVQDATLASLGPIGGWKVGAKGLDQEPNCAPLPAAGFFSSGITLAGPPWRMRGIELEVAVRLAHDLVPRDGPPDAATVRAAIGEVLPAIEVVETRLADWRDSTPLAQLADLQSHGGMVLGAPSTLVPDDVDLRVVEAYLAFDGQPVAVTRGANPAADIWRLLSWLAWHCVQRGAPLRAGQVVTTGSCTGMLFAPEGAHVQAQLAGIGLVELRF</sequence>
<dbReference type="EMBL" id="JADWYS010000001">
    <property type="protein sequence ID" value="MBG9390313.1"/>
    <property type="molecule type" value="Genomic_DNA"/>
</dbReference>
<dbReference type="InterPro" id="IPR011234">
    <property type="entry name" value="Fumarylacetoacetase-like_C"/>
</dbReference>
<keyword evidence="3" id="KW-0378">Hydrolase</keyword>
<proteinExistence type="predicted"/>
<feature type="domain" description="Fumarylacetoacetase-like C-terminal" evidence="2">
    <location>
        <begin position="93"/>
        <end position="250"/>
    </location>
</feature>
<dbReference type="PANTHER" id="PTHR30143:SF0">
    <property type="entry name" value="2-KETO-4-PENTENOATE HYDRATASE"/>
    <property type="match status" value="1"/>
</dbReference>
<dbReference type="RefSeq" id="WP_196988058.1">
    <property type="nucleotide sequence ID" value="NZ_JADWYS010000001.1"/>
</dbReference>
<evidence type="ECO:0000256" key="1">
    <source>
        <dbReference type="ARBA" id="ARBA00023239"/>
    </source>
</evidence>
<reference evidence="3" key="1">
    <citation type="submission" date="2020-11" db="EMBL/GenBank/DDBJ databases">
        <title>Bacterial whole genome sequence for Caenimonas sp. DR4.4.</title>
        <authorList>
            <person name="Le V."/>
            <person name="Ko S.-R."/>
            <person name="Ahn C.-Y."/>
            <person name="Oh H.-M."/>
        </authorList>
    </citation>
    <scope>NUCLEOTIDE SEQUENCE</scope>
    <source>
        <strain evidence="3">DR4.4</strain>
    </source>
</reference>
<dbReference type="PANTHER" id="PTHR30143">
    <property type="entry name" value="ACID HYDRATASE"/>
    <property type="match status" value="1"/>
</dbReference>
<dbReference type="Gene3D" id="3.90.850.10">
    <property type="entry name" value="Fumarylacetoacetase-like, C-terminal domain"/>
    <property type="match status" value="1"/>
</dbReference>
<evidence type="ECO:0000313" key="3">
    <source>
        <dbReference type="EMBL" id="MBG9390313.1"/>
    </source>
</evidence>
<dbReference type="InterPro" id="IPR050772">
    <property type="entry name" value="Hydratase-Decarb/MhpD_sf"/>
</dbReference>
<keyword evidence="1" id="KW-0456">Lyase</keyword>
<dbReference type="GO" id="GO:0008684">
    <property type="term" value="F:2-oxopent-4-enoate hydratase activity"/>
    <property type="evidence" value="ECO:0007669"/>
    <property type="project" value="TreeGrafter"/>
</dbReference>
<accession>A0A931H866</accession>